<protein>
    <submittedName>
        <fullName evidence="1">Uncharacterized protein</fullName>
    </submittedName>
</protein>
<dbReference type="AlphaFoldDB" id="A0A432YF91"/>
<name>A0A432YF91_9GAMM</name>
<proteinExistence type="predicted"/>
<comment type="caution">
    <text evidence="1">The sequence shown here is derived from an EMBL/GenBank/DDBJ whole genome shotgun (WGS) entry which is preliminary data.</text>
</comment>
<accession>A0A432YF91</accession>
<dbReference type="EMBL" id="PIPZ01000002">
    <property type="protein sequence ID" value="RUO59626.1"/>
    <property type="molecule type" value="Genomic_DNA"/>
</dbReference>
<gene>
    <name evidence="1" type="ORF">CWI76_05680</name>
</gene>
<keyword evidence="2" id="KW-1185">Reference proteome</keyword>
<dbReference type="Proteomes" id="UP000288127">
    <property type="component" value="Unassembled WGS sequence"/>
</dbReference>
<sequence length="115" mass="14204">MLISKDSIKKYLPNFLKNMLRAFRSRVLMPHRMRKQIWKIQQEFELLINEKKNKKIIKVVFGVIQRSVWKVDNIFQQLLSYRDFEQTRAIRLFTNCICQKIMREAFYRRFIDCKL</sequence>
<organism evidence="1 2">
    <name type="scientific">Pseudidiomarina marina</name>
    <dbReference type="NCBI Taxonomy" id="502366"/>
    <lineage>
        <taxon>Bacteria</taxon>
        <taxon>Pseudomonadati</taxon>
        <taxon>Pseudomonadota</taxon>
        <taxon>Gammaproteobacteria</taxon>
        <taxon>Alteromonadales</taxon>
        <taxon>Idiomarinaceae</taxon>
        <taxon>Pseudidiomarina</taxon>
    </lineage>
</organism>
<evidence type="ECO:0000313" key="2">
    <source>
        <dbReference type="Proteomes" id="UP000288127"/>
    </source>
</evidence>
<evidence type="ECO:0000313" key="1">
    <source>
        <dbReference type="EMBL" id="RUO59626.1"/>
    </source>
</evidence>
<reference evidence="2" key="1">
    <citation type="journal article" date="2018" name="Front. Microbiol.">
        <title>Genome-Based Analysis Reveals the Taxonomy and Diversity of the Family Idiomarinaceae.</title>
        <authorList>
            <person name="Liu Y."/>
            <person name="Lai Q."/>
            <person name="Shao Z."/>
        </authorList>
    </citation>
    <scope>NUCLEOTIDE SEQUENCE [LARGE SCALE GENOMIC DNA]</scope>
    <source>
        <strain evidence="2">PIM1</strain>
    </source>
</reference>